<dbReference type="EC" id="2.5.1.32" evidence="2"/>
<dbReference type="AlphaFoldDB" id="A0A1B2AGK0"/>
<dbReference type="GO" id="GO:0051996">
    <property type="term" value="F:squalene synthase [NAD(P)H] activity"/>
    <property type="evidence" value="ECO:0007669"/>
    <property type="project" value="InterPro"/>
</dbReference>
<dbReference type="InterPro" id="IPR002060">
    <property type="entry name" value="Squ/phyt_synthse"/>
</dbReference>
<dbReference type="Pfam" id="PF00494">
    <property type="entry name" value="SQS_PSY"/>
    <property type="match status" value="1"/>
</dbReference>
<dbReference type="Gene3D" id="1.10.600.10">
    <property type="entry name" value="Farnesyl Diphosphate Synthase"/>
    <property type="match status" value="1"/>
</dbReference>
<dbReference type="STRING" id="692370.A6F68_02787"/>
<dbReference type="InterPro" id="IPR019845">
    <property type="entry name" value="Squalene/phytoene_synthase_CS"/>
</dbReference>
<organism evidence="2 3">
    <name type="scientific">Tsuneonella dongtanensis</name>
    <dbReference type="NCBI Taxonomy" id="692370"/>
    <lineage>
        <taxon>Bacteria</taxon>
        <taxon>Pseudomonadati</taxon>
        <taxon>Pseudomonadota</taxon>
        <taxon>Alphaproteobacteria</taxon>
        <taxon>Sphingomonadales</taxon>
        <taxon>Erythrobacteraceae</taxon>
        <taxon>Tsuneonella</taxon>
    </lineage>
</organism>
<dbReference type="SUPFAM" id="SSF48576">
    <property type="entry name" value="Terpenoid synthases"/>
    <property type="match status" value="1"/>
</dbReference>
<dbReference type="RefSeq" id="WP_067681328.1">
    <property type="nucleotide sequence ID" value="NZ_CP016591.1"/>
</dbReference>
<dbReference type="PANTHER" id="PTHR31480">
    <property type="entry name" value="BIFUNCTIONAL LYCOPENE CYCLASE/PHYTOENE SYNTHASE"/>
    <property type="match status" value="1"/>
</dbReference>
<dbReference type="InterPro" id="IPR033904">
    <property type="entry name" value="Trans_IPPS_HH"/>
</dbReference>
<dbReference type="GO" id="GO:0004311">
    <property type="term" value="F:geranylgeranyl diphosphate synthase activity"/>
    <property type="evidence" value="ECO:0007669"/>
    <property type="project" value="InterPro"/>
</dbReference>
<dbReference type="PROSITE" id="PS01044">
    <property type="entry name" value="SQUALEN_PHYTOEN_SYN_1"/>
    <property type="match status" value="1"/>
</dbReference>
<reference evidence="2 3" key="1">
    <citation type="submission" date="2016-07" db="EMBL/GenBank/DDBJ databases">
        <title>Complete genome sequence of Altererythrobacter dongtanensis KCTC 22672, a type strain with esterase isolated from tidal flat.</title>
        <authorList>
            <person name="Cheng H."/>
            <person name="Wu Y.-H."/>
            <person name="Zhou P."/>
            <person name="Huo Y.-Y."/>
            <person name="Wang C.-S."/>
            <person name="Xu X.-W."/>
        </authorList>
    </citation>
    <scope>NUCLEOTIDE SEQUENCE [LARGE SCALE GENOMIC DNA]</scope>
    <source>
        <strain evidence="2 3">KCTC 22672</strain>
    </source>
</reference>
<evidence type="ECO:0000313" key="2">
    <source>
        <dbReference type="EMBL" id="ANY21277.1"/>
    </source>
</evidence>
<name>A0A1B2AGK0_9SPHN</name>
<dbReference type="InterPro" id="IPR008949">
    <property type="entry name" value="Isoprenoid_synthase_dom_sf"/>
</dbReference>
<dbReference type="SFLD" id="SFLDG01018">
    <property type="entry name" value="Squalene/Phytoene_Synthase_Lik"/>
    <property type="match status" value="1"/>
</dbReference>
<gene>
    <name evidence="2" type="primary">crtB</name>
    <name evidence="2" type="ORF">A6F68_02787</name>
</gene>
<dbReference type="InterPro" id="IPR044843">
    <property type="entry name" value="Trans_IPPS_bact-type"/>
</dbReference>
<dbReference type="SFLD" id="SFLDG01212">
    <property type="entry name" value="Phytoene_synthase_like"/>
    <property type="match status" value="1"/>
</dbReference>
<dbReference type="SFLD" id="SFLDS00005">
    <property type="entry name" value="Isoprenoid_Synthase_Type_I"/>
    <property type="match status" value="1"/>
</dbReference>
<keyword evidence="3" id="KW-1185">Reference proteome</keyword>
<protein>
    <submittedName>
        <fullName evidence="2">All-trans-phytoene synthase/15-cis-phytoene synthase</fullName>
        <ecNumber evidence="2">2.5.1.32</ecNumber>
    </submittedName>
</protein>
<dbReference type="PATRIC" id="fig|692370.5.peg.2796"/>
<sequence>MRRPRRIVPRMLAPSRILRATPAQAGGGREWDDLVDYAEKSIARGSKSFSLASRLFDRDTREKVWLLYAWCRRCDDLADNQDHGGTLGEQEGAERRLTAIRLLTERALDGLPTADPAFDAFGLVARECGLTREMAEDVIMGFELDAKDWRPRSEADLARYCYHVAGAVGVMMAVVMGVDRTDSWMLDRACDLGLAFQLANIARDVAEDDKADRRYLPLEWMVEEDIEPGMIMHPHHRQELADIVARLIRRMERHEAWARLGAAQLPFRSRWAVLAAARIYGAIGRRVAELGPHAWDNRVVIGRTEKLRHVSAAFWEAVRNKPEEPGEAPQWSRGQILIDVRMSQPIPAPNMEPLPDGD</sequence>
<dbReference type="KEGG" id="ado:A6F68_02787"/>
<dbReference type="PROSITE" id="PS01045">
    <property type="entry name" value="SQUALEN_PHYTOEN_SYN_2"/>
    <property type="match status" value="1"/>
</dbReference>
<evidence type="ECO:0000256" key="1">
    <source>
        <dbReference type="ARBA" id="ARBA00022679"/>
    </source>
</evidence>
<accession>A0A1B2AGK0</accession>
<dbReference type="GO" id="GO:0016117">
    <property type="term" value="P:carotenoid biosynthetic process"/>
    <property type="evidence" value="ECO:0007669"/>
    <property type="project" value="UniProtKB-ARBA"/>
</dbReference>
<evidence type="ECO:0000313" key="3">
    <source>
        <dbReference type="Proteomes" id="UP000092932"/>
    </source>
</evidence>
<keyword evidence="1 2" id="KW-0808">Transferase</keyword>
<dbReference type="Proteomes" id="UP000092932">
    <property type="component" value="Chromosome"/>
</dbReference>
<dbReference type="EMBL" id="CP016591">
    <property type="protein sequence ID" value="ANY21277.1"/>
    <property type="molecule type" value="Genomic_DNA"/>
</dbReference>
<dbReference type="CDD" id="cd00683">
    <property type="entry name" value="Trans_IPPS_HH"/>
    <property type="match status" value="1"/>
</dbReference>
<proteinExistence type="predicted"/>